<name>A0A3Q2DA44_CYPVA</name>
<protein>
    <recommendedName>
        <fullName evidence="3">NADH dehydrogenase [ubiquinone] iron-sulfur protein 7, mitochondrial</fullName>
    </recommendedName>
    <alternativeName>
        <fullName evidence="6">Complex I-20kD</fullName>
    </alternativeName>
    <alternativeName>
        <fullName evidence="7">NADH-ubiquinone oxidoreductase 20 kDa subunit</fullName>
    </alternativeName>
</protein>
<dbReference type="SUPFAM" id="SSF56770">
    <property type="entry name" value="HydA/Nqo6-like"/>
    <property type="match status" value="1"/>
</dbReference>
<dbReference type="GO" id="GO:0008137">
    <property type="term" value="F:NADH dehydrogenase (ubiquinone) activity"/>
    <property type="evidence" value="ECO:0007669"/>
    <property type="project" value="UniProtKB-EC"/>
</dbReference>
<keyword evidence="4 10" id="KW-0520">NAD</keyword>
<dbReference type="GO" id="GO:0009060">
    <property type="term" value="P:aerobic respiration"/>
    <property type="evidence" value="ECO:0007669"/>
    <property type="project" value="TreeGrafter"/>
</dbReference>
<dbReference type="Pfam" id="PF01058">
    <property type="entry name" value="Oxidored_q6"/>
    <property type="match status" value="1"/>
</dbReference>
<comment type="catalytic activity">
    <reaction evidence="9">
        <text>a ubiquinone + NADH + 5 H(+)(in) = a ubiquinol + NAD(+) + 4 H(+)(out)</text>
        <dbReference type="Rhea" id="RHEA:29091"/>
        <dbReference type="Rhea" id="RHEA-COMP:9565"/>
        <dbReference type="Rhea" id="RHEA-COMP:9566"/>
        <dbReference type="ChEBI" id="CHEBI:15378"/>
        <dbReference type="ChEBI" id="CHEBI:16389"/>
        <dbReference type="ChEBI" id="CHEBI:17976"/>
        <dbReference type="ChEBI" id="CHEBI:57540"/>
        <dbReference type="ChEBI" id="CHEBI:57945"/>
        <dbReference type="EC" id="7.1.1.2"/>
    </reaction>
</comment>
<dbReference type="InterPro" id="IPR006138">
    <property type="entry name" value="NADH_UQ_OxRdtase_20Kd_su"/>
</dbReference>
<dbReference type="STRING" id="28743.ENSCVAP00000015637"/>
<dbReference type="AlphaFoldDB" id="A0A3Q2DA44"/>
<dbReference type="InterPro" id="IPR006137">
    <property type="entry name" value="NADH_UbQ_OxRdtase-like_20kDa"/>
</dbReference>
<organism evidence="13 14">
    <name type="scientific">Cyprinodon variegatus</name>
    <name type="common">Sheepshead minnow</name>
    <dbReference type="NCBI Taxonomy" id="28743"/>
    <lineage>
        <taxon>Eukaryota</taxon>
        <taxon>Metazoa</taxon>
        <taxon>Chordata</taxon>
        <taxon>Craniata</taxon>
        <taxon>Vertebrata</taxon>
        <taxon>Euteleostomi</taxon>
        <taxon>Actinopterygii</taxon>
        <taxon>Neopterygii</taxon>
        <taxon>Teleostei</taxon>
        <taxon>Neoteleostei</taxon>
        <taxon>Acanthomorphata</taxon>
        <taxon>Ovalentaria</taxon>
        <taxon>Atherinomorphae</taxon>
        <taxon>Cyprinodontiformes</taxon>
        <taxon>Cyprinodontidae</taxon>
        <taxon>Cyprinodon</taxon>
    </lineage>
</organism>
<dbReference type="NCBIfam" id="TIGR01957">
    <property type="entry name" value="nuoB_fam"/>
    <property type="match status" value="1"/>
</dbReference>
<comment type="function">
    <text evidence="5">Core subunit of the mitochondrial membrane respiratory chain NADH dehydrogenase (Complex I) which catalyzes electron transfer from NADH through the respiratory chain, using ubiquinone as an electron acceptor. Essential for the catalytic activity of complex I.</text>
</comment>
<evidence type="ECO:0000256" key="8">
    <source>
        <dbReference type="ARBA" id="ARBA00046897"/>
    </source>
</evidence>
<accession>A0A3Q2DA44</accession>
<evidence type="ECO:0000256" key="5">
    <source>
        <dbReference type="ARBA" id="ARBA00024297"/>
    </source>
</evidence>
<feature type="chain" id="PRO_5018671724" description="NADH dehydrogenase [ubiquinone] iron-sulfur protein 7, mitochondrial" evidence="11">
    <location>
        <begin position="22"/>
        <end position="257"/>
    </location>
</feature>
<dbReference type="GO" id="GO:0051539">
    <property type="term" value="F:4 iron, 4 sulfur cluster binding"/>
    <property type="evidence" value="ECO:0007669"/>
    <property type="project" value="UniProtKB-KW"/>
</dbReference>
<dbReference type="GO" id="GO:0045271">
    <property type="term" value="C:respiratory chain complex I"/>
    <property type="evidence" value="ECO:0007669"/>
    <property type="project" value="TreeGrafter"/>
</dbReference>
<evidence type="ECO:0000313" key="14">
    <source>
        <dbReference type="Proteomes" id="UP000265020"/>
    </source>
</evidence>
<keyword evidence="11" id="KW-0732">Signal</keyword>
<keyword evidence="14" id="KW-1185">Reference proteome</keyword>
<dbReference type="GO" id="GO:0005739">
    <property type="term" value="C:mitochondrion"/>
    <property type="evidence" value="ECO:0007669"/>
    <property type="project" value="GOC"/>
</dbReference>
<evidence type="ECO:0000256" key="7">
    <source>
        <dbReference type="ARBA" id="ARBA00032998"/>
    </source>
</evidence>
<dbReference type="PANTHER" id="PTHR11995">
    <property type="entry name" value="NADH DEHYDROGENASE"/>
    <property type="match status" value="1"/>
</dbReference>
<comment type="subunit">
    <text evidence="8">Core subunit of respiratory chain NADH dehydrogenase (Complex I) which is composed of 45 different subunits. This is a component of the iron-sulfur (IP) fragment of the enzyme.</text>
</comment>
<evidence type="ECO:0000256" key="6">
    <source>
        <dbReference type="ARBA" id="ARBA00030829"/>
    </source>
</evidence>
<dbReference type="GO" id="GO:0046872">
    <property type="term" value="F:metal ion binding"/>
    <property type="evidence" value="ECO:0007669"/>
    <property type="project" value="UniProtKB-KW"/>
</dbReference>
<evidence type="ECO:0000256" key="3">
    <source>
        <dbReference type="ARBA" id="ARBA00015185"/>
    </source>
</evidence>
<evidence type="ECO:0000259" key="12">
    <source>
        <dbReference type="Pfam" id="PF01058"/>
    </source>
</evidence>
<keyword evidence="10" id="KW-0408">Iron</keyword>
<dbReference type="Gene3D" id="3.40.50.12280">
    <property type="match status" value="1"/>
</dbReference>
<feature type="domain" description="NADH:ubiquinone oxidoreductase-like 20kDa subunit" evidence="12">
    <location>
        <begin position="132"/>
        <end position="240"/>
    </location>
</feature>
<dbReference type="HAMAP" id="MF_01356">
    <property type="entry name" value="NDH1_NuoB"/>
    <property type="match status" value="1"/>
</dbReference>
<dbReference type="Ensembl" id="ENSCVAT00000023767.1">
    <property type="protein sequence ID" value="ENSCVAP00000015637.1"/>
    <property type="gene ID" value="ENSCVAG00000018480.1"/>
</dbReference>
<dbReference type="FunFam" id="3.40.50.12280:FF:000001">
    <property type="entry name" value="NADH-quinone oxidoreductase subunit B 2"/>
    <property type="match status" value="1"/>
</dbReference>
<evidence type="ECO:0000256" key="1">
    <source>
        <dbReference type="ARBA" id="ARBA00001966"/>
    </source>
</evidence>
<dbReference type="GO" id="GO:0015990">
    <property type="term" value="P:electron transport coupled proton transport"/>
    <property type="evidence" value="ECO:0007669"/>
    <property type="project" value="TreeGrafter"/>
</dbReference>
<comment type="similarity">
    <text evidence="2 10">Belongs to the complex I 20 kDa subunit family.</text>
</comment>
<evidence type="ECO:0000256" key="10">
    <source>
        <dbReference type="RuleBase" id="RU004464"/>
    </source>
</evidence>
<comment type="cofactor">
    <cofactor evidence="1">
        <name>[4Fe-4S] cluster</name>
        <dbReference type="ChEBI" id="CHEBI:49883"/>
    </cofactor>
</comment>
<keyword evidence="10" id="KW-0479">Metal-binding</keyword>
<dbReference type="GO" id="GO:0048038">
    <property type="term" value="F:quinone binding"/>
    <property type="evidence" value="ECO:0007669"/>
    <property type="project" value="InterPro"/>
</dbReference>
<sequence>MFYSFFFFFYVKVVFFHLSKSQNAEVYLIIFPSVCKTNFTFAAPRLALFGSFSTRPISVFAIQQKCLHGSVKSDNTATTSVVPSRERSTAVAAAKPAAVASSKGEYVVAKLDDIVNWARRSSLWPMTFGLACCAVEMMHMAAPRYDMDRFGVVFRASPRQADVMIVAGTLTNKMAPALRKVYDQMPEPRYVISMGSCANGGGYYHYSYAVVRGCDRIVPVDIYVPGCPPTAEALLYGTLQLQKKIKREKKIKIWYRK</sequence>
<reference evidence="13" key="2">
    <citation type="submission" date="2025-09" db="UniProtKB">
        <authorList>
            <consortium name="Ensembl"/>
        </authorList>
    </citation>
    <scope>IDENTIFICATION</scope>
</reference>
<keyword evidence="10" id="KW-0004">4Fe-4S</keyword>
<dbReference type="PANTHER" id="PTHR11995:SF14">
    <property type="entry name" value="NADH DEHYDROGENASE [UBIQUINONE] IRON-SULFUR PROTEIN 7, MITOCHONDRIAL"/>
    <property type="match status" value="1"/>
</dbReference>
<dbReference type="PROSITE" id="PS01150">
    <property type="entry name" value="COMPLEX1_20K"/>
    <property type="match status" value="1"/>
</dbReference>
<reference evidence="13" key="1">
    <citation type="submission" date="2025-08" db="UniProtKB">
        <authorList>
            <consortium name="Ensembl"/>
        </authorList>
    </citation>
    <scope>IDENTIFICATION</scope>
</reference>
<evidence type="ECO:0000313" key="13">
    <source>
        <dbReference type="Ensembl" id="ENSCVAP00000015637.1"/>
    </source>
</evidence>
<evidence type="ECO:0000256" key="11">
    <source>
        <dbReference type="SAM" id="SignalP"/>
    </source>
</evidence>
<dbReference type="Proteomes" id="UP000265020">
    <property type="component" value="Unassembled WGS sequence"/>
</dbReference>
<evidence type="ECO:0000256" key="4">
    <source>
        <dbReference type="ARBA" id="ARBA00023027"/>
    </source>
</evidence>
<feature type="signal peptide" evidence="11">
    <location>
        <begin position="1"/>
        <end position="21"/>
    </location>
</feature>
<evidence type="ECO:0000256" key="9">
    <source>
        <dbReference type="ARBA" id="ARBA00049551"/>
    </source>
</evidence>
<evidence type="ECO:0000256" key="2">
    <source>
        <dbReference type="ARBA" id="ARBA00009173"/>
    </source>
</evidence>
<proteinExistence type="inferred from homology"/>
<dbReference type="NCBIfam" id="NF005012">
    <property type="entry name" value="PRK06411.1"/>
    <property type="match status" value="1"/>
</dbReference>
<dbReference type="GeneTree" id="ENSGT00390000006565"/>
<dbReference type="GO" id="GO:0032981">
    <property type="term" value="P:mitochondrial respiratory chain complex I assembly"/>
    <property type="evidence" value="ECO:0007669"/>
    <property type="project" value="TreeGrafter"/>
</dbReference>
<keyword evidence="10" id="KW-0411">Iron-sulfur</keyword>